<keyword evidence="1" id="KW-0812">Transmembrane</keyword>
<comment type="caution">
    <text evidence="3">The sequence shown here is derived from an EMBL/GenBank/DDBJ whole genome shotgun (WGS) entry which is preliminary data.</text>
</comment>
<keyword evidence="1" id="KW-0472">Membrane</keyword>
<dbReference type="EMBL" id="BTPD01000017">
    <property type="protein sequence ID" value="GMQ31313.1"/>
    <property type="molecule type" value="Genomic_DNA"/>
</dbReference>
<proteinExistence type="predicted"/>
<keyword evidence="1" id="KW-1133">Transmembrane helix</keyword>
<evidence type="ECO:0000313" key="4">
    <source>
        <dbReference type="Proteomes" id="UP001338309"/>
    </source>
</evidence>
<feature type="transmembrane region" description="Helical" evidence="1">
    <location>
        <begin position="78"/>
        <end position="99"/>
    </location>
</feature>
<dbReference type="Proteomes" id="UP001338309">
    <property type="component" value="Unassembled WGS sequence"/>
</dbReference>
<feature type="chain" id="PRO_5045989026" evidence="2">
    <location>
        <begin position="22"/>
        <end position="142"/>
    </location>
</feature>
<evidence type="ECO:0000313" key="3">
    <source>
        <dbReference type="EMBL" id="GMQ31313.1"/>
    </source>
</evidence>
<accession>A0ABQ6PVU3</accession>
<name>A0ABQ6PVU3_9BACT</name>
<organism evidence="3 4">
    <name type="scientific">Algoriphagus confluentis</name>
    <dbReference type="NCBI Taxonomy" id="1697556"/>
    <lineage>
        <taxon>Bacteria</taxon>
        <taxon>Pseudomonadati</taxon>
        <taxon>Bacteroidota</taxon>
        <taxon>Cytophagia</taxon>
        <taxon>Cytophagales</taxon>
        <taxon>Cyclobacteriaceae</taxon>
        <taxon>Algoriphagus</taxon>
    </lineage>
</organism>
<feature type="signal peptide" evidence="2">
    <location>
        <begin position="1"/>
        <end position="21"/>
    </location>
</feature>
<feature type="transmembrane region" description="Helical" evidence="1">
    <location>
        <begin position="45"/>
        <end position="66"/>
    </location>
</feature>
<keyword evidence="2" id="KW-0732">Signal</keyword>
<sequence>MKIILASFTLLFSLLFQPALAQEDSRKLLVQEYIKQSERQKKTGIILLTSGVGATLLGTVLFGIGWGNGSDVAGGSGVMLMTAGSIATLVSIPILIGSASSARKAGKLSLDIAQIEPLHRMNAHFRGYPALKFSLPLNSQKR</sequence>
<dbReference type="RefSeq" id="WP_338226078.1">
    <property type="nucleotide sequence ID" value="NZ_BTPD01000017.1"/>
</dbReference>
<protein>
    <submittedName>
        <fullName evidence="3">Uncharacterized protein</fullName>
    </submittedName>
</protein>
<evidence type="ECO:0000256" key="1">
    <source>
        <dbReference type="SAM" id="Phobius"/>
    </source>
</evidence>
<keyword evidence="4" id="KW-1185">Reference proteome</keyword>
<reference evidence="3 4" key="1">
    <citation type="submission" date="2023-08" db="EMBL/GenBank/DDBJ databases">
        <title>Draft genome sequence of Algoriphagus confluentis.</title>
        <authorList>
            <person name="Takatani N."/>
            <person name="Hosokawa M."/>
            <person name="Sawabe T."/>
        </authorList>
    </citation>
    <scope>NUCLEOTIDE SEQUENCE [LARGE SCALE GENOMIC DNA]</scope>
    <source>
        <strain evidence="3 4">NBRC 111222</strain>
    </source>
</reference>
<gene>
    <name evidence="3" type="ORF">Aconfl_39570</name>
</gene>
<evidence type="ECO:0000256" key="2">
    <source>
        <dbReference type="SAM" id="SignalP"/>
    </source>
</evidence>